<dbReference type="SUPFAM" id="SSF51182">
    <property type="entry name" value="RmlC-like cupins"/>
    <property type="match status" value="1"/>
</dbReference>
<gene>
    <name evidence="3" type="ORF">AS026_12140</name>
    <name evidence="2" type="ORF">AS026_12285</name>
    <name evidence="1" type="ORF">AS026_24540</name>
    <name evidence="4" type="ORF">AS026_38765</name>
</gene>
<dbReference type="EMBL" id="LNCD01000100">
    <property type="protein sequence ID" value="KWV48008.1"/>
    <property type="molecule type" value="Genomic_DNA"/>
</dbReference>
<name>A0A120FEA8_9HYPH</name>
<dbReference type="InterPro" id="IPR011051">
    <property type="entry name" value="RmlC_Cupin_sf"/>
</dbReference>
<dbReference type="Gene3D" id="2.60.120.10">
    <property type="entry name" value="Jelly Rolls"/>
    <property type="match status" value="1"/>
</dbReference>
<organism evidence="1 5">
    <name type="scientific">Rhizobium altiplani</name>
    <dbReference type="NCBI Taxonomy" id="1864509"/>
    <lineage>
        <taxon>Bacteria</taxon>
        <taxon>Pseudomonadati</taxon>
        <taxon>Pseudomonadota</taxon>
        <taxon>Alphaproteobacteria</taxon>
        <taxon>Hyphomicrobiales</taxon>
        <taxon>Rhizobiaceae</taxon>
        <taxon>Rhizobium/Agrobacterium group</taxon>
        <taxon>Rhizobium</taxon>
    </lineage>
</organism>
<evidence type="ECO:0000313" key="3">
    <source>
        <dbReference type="EMBL" id="KWV48059.1"/>
    </source>
</evidence>
<dbReference type="AlphaFoldDB" id="A0A120FEA8"/>
<evidence type="ECO:0000313" key="1">
    <source>
        <dbReference type="EMBL" id="KWV40937.1"/>
    </source>
</evidence>
<evidence type="ECO:0008006" key="6">
    <source>
        <dbReference type="Google" id="ProtNLM"/>
    </source>
</evidence>
<comment type="caution">
    <text evidence="1">The sequence shown here is derived from an EMBL/GenBank/DDBJ whole genome shotgun (WGS) entry which is preliminary data.</text>
</comment>
<accession>A0A120FEA8</accession>
<protein>
    <recommendedName>
        <fullName evidence="6">Cupin 2 conserved barrel domain-containing protein</fullName>
    </recommendedName>
</protein>
<evidence type="ECO:0000313" key="5">
    <source>
        <dbReference type="Proteomes" id="UP000068164"/>
    </source>
</evidence>
<dbReference type="EMBL" id="LNCD01000099">
    <property type="protein sequence ID" value="KWV48059.1"/>
    <property type="molecule type" value="Genomic_DNA"/>
</dbReference>
<keyword evidence="5" id="KW-1185">Reference proteome</keyword>
<dbReference type="EMBL" id="LNCD01000144">
    <property type="protein sequence ID" value="KWV40937.1"/>
    <property type="molecule type" value="Genomic_DNA"/>
</dbReference>
<sequence length="63" mass="7202">MAEPDPEGWHEILFVVEGALRLIQPGEARDYAAGEFVTYSTAQHYSYCNVEKKIVRFIRNVVS</sequence>
<proteinExistence type="predicted"/>
<evidence type="ECO:0000313" key="4">
    <source>
        <dbReference type="EMBL" id="KWV54592.1"/>
    </source>
</evidence>
<dbReference type="EMBL" id="LNCD01000059">
    <property type="protein sequence ID" value="KWV54592.1"/>
    <property type="molecule type" value="Genomic_DNA"/>
</dbReference>
<dbReference type="Proteomes" id="UP000068164">
    <property type="component" value="Unassembled WGS sequence"/>
</dbReference>
<dbReference type="InterPro" id="IPR014710">
    <property type="entry name" value="RmlC-like_jellyroll"/>
</dbReference>
<evidence type="ECO:0000313" key="2">
    <source>
        <dbReference type="EMBL" id="KWV48008.1"/>
    </source>
</evidence>
<reference evidence="1 5" key="1">
    <citation type="submission" date="2015-11" db="EMBL/GenBank/DDBJ databases">
        <title>Draft Genome Sequence of the Strain BR 10423 (Rhizobium sp.) isolated from nodules of Mimosa pudica.</title>
        <authorList>
            <person name="Barauna A.C."/>
            <person name="Zilli J.E."/>
            <person name="Simoes-Araujo J.L."/>
            <person name="Reis V.M."/>
            <person name="James E.K."/>
            <person name="Reis F.B.Jr."/>
            <person name="Rouws L.F."/>
            <person name="Passos S.R."/>
            <person name="Gois S.R."/>
        </authorList>
    </citation>
    <scope>NUCLEOTIDE SEQUENCE [LARGE SCALE GENOMIC DNA]</scope>
    <source>
        <strain evidence="1 5">BR10423</strain>
    </source>
</reference>